<feature type="transmembrane region" description="Helical" evidence="1">
    <location>
        <begin position="197"/>
        <end position="218"/>
    </location>
</feature>
<sequence length="224" mass="24230">MSLLSATTRDHGEVRGQPSALLLALQLLAVLAYPFLDGSTTGRAVLGAVQVAVVLVATWAVRRTPTLSYVAVGFGAPAMVFSVLEAFFAGVDWIVLVSAALHVPFYAFVSYALIRYLFHDEKVTRDELFATGAAFTVVAWAFAYVYAAVQVVWPGSFVGYSGEGDRAWFDLLYLSFTTLTSVGLSDVYPIQDHARSFVMLEQVAGVFYVALVVARLVGLTARRG</sequence>
<dbReference type="RefSeq" id="WP_345464623.1">
    <property type="nucleotide sequence ID" value="NZ_BAABKG010000008.1"/>
</dbReference>
<dbReference type="InterPro" id="IPR013099">
    <property type="entry name" value="K_chnl_dom"/>
</dbReference>
<keyword evidence="4" id="KW-1185">Reference proteome</keyword>
<evidence type="ECO:0000313" key="4">
    <source>
        <dbReference type="Proteomes" id="UP001500221"/>
    </source>
</evidence>
<evidence type="ECO:0000256" key="1">
    <source>
        <dbReference type="SAM" id="Phobius"/>
    </source>
</evidence>
<feature type="transmembrane region" description="Helical" evidence="1">
    <location>
        <begin position="42"/>
        <end position="61"/>
    </location>
</feature>
<feature type="transmembrane region" description="Helical" evidence="1">
    <location>
        <begin position="128"/>
        <end position="147"/>
    </location>
</feature>
<feature type="transmembrane region" description="Helical" evidence="1">
    <location>
        <begin position="94"/>
        <end position="116"/>
    </location>
</feature>
<name>A0ABP9Q513_9ACTN</name>
<protein>
    <recommendedName>
        <fullName evidence="2">Potassium channel domain-containing protein</fullName>
    </recommendedName>
</protein>
<accession>A0ABP9Q513</accession>
<gene>
    <name evidence="3" type="ORF">GCM10023340_45620</name>
</gene>
<organism evidence="3 4">
    <name type="scientific">Nocardioides marinquilinus</name>
    <dbReference type="NCBI Taxonomy" id="1210400"/>
    <lineage>
        <taxon>Bacteria</taxon>
        <taxon>Bacillati</taxon>
        <taxon>Actinomycetota</taxon>
        <taxon>Actinomycetes</taxon>
        <taxon>Propionibacteriales</taxon>
        <taxon>Nocardioidaceae</taxon>
        <taxon>Nocardioides</taxon>
    </lineage>
</organism>
<keyword evidence="1" id="KW-0812">Transmembrane</keyword>
<dbReference type="SUPFAM" id="SSF81324">
    <property type="entry name" value="Voltage-gated potassium channels"/>
    <property type="match status" value="1"/>
</dbReference>
<reference evidence="4" key="1">
    <citation type="journal article" date="2019" name="Int. J. Syst. Evol. Microbiol.">
        <title>The Global Catalogue of Microorganisms (GCM) 10K type strain sequencing project: providing services to taxonomists for standard genome sequencing and annotation.</title>
        <authorList>
            <consortium name="The Broad Institute Genomics Platform"/>
            <consortium name="The Broad Institute Genome Sequencing Center for Infectious Disease"/>
            <person name="Wu L."/>
            <person name="Ma J."/>
        </authorList>
    </citation>
    <scope>NUCLEOTIDE SEQUENCE [LARGE SCALE GENOMIC DNA]</scope>
    <source>
        <strain evidence="4">JCM 18459</strain>
    </source>
</reference>
<feature type="transmembrane region" description="Helical" evidence="1">
    <location>
        <begin position="20"/>
        <end position="36"/>
    </location>
</feature>
<evidence type="ECO:0000313" key="3">
    <source>
        <dbReference type="EMBL" id="GAA5156807.1"/>
    </source>
</evidence>
<feature type="transmembrane region" description="Helical" evidence="1">
    <location>
        <begin position="68"/>
        <end position="88"/>
    </location>
</feature>
<dbReference type="Pfam" id="PF07885">
    <property type="entry name" value="Ion_trans_2"/>
    <property type="match status" value="1"/>
</dbReference>
<feature type="domain" description="Potassium channel" evidence="2">
    <location>
        <begin position="151"/>
        <end position="217"/>
    </location>
</feature>
<proteinExistence type="predicted"/>
<evidence type="ECO:0000259" key="2">
    <source>
        <dbReference type="Pfam" id="PF07885"/>
    </source>
</evidence>
<keyword evidence="1" id="KW-1133">Transmembrane helix</keyword>
<keyword evidence="1" id="KW-0472">Membrane</keyword>
<comment type="caution">
    <text evidence="3">The sequence shown here is derived from an EMBL/GenBank/DDBJ whole genome shotgun (WGS) entry which is preliminary data.</text>
</comment>
<dbReference type="Gene3D" id="1.10.287.70">
    <property type="match status" value="1"/>
</dbReference>
<dbReference type="Proteomes" id="UP001500221">
    <property type="component" value="Unassembled WGS sequence"/>
</dbReference>
<dbReference type="EMBL" id="BAABKG010000008">
    <property type="protein sequence ID" value="GAA5156807.1"/>
    <property type="molecule type" value="Genomic_DNA"/>
</dbReference>